<dbReference type="SUPFAM" id="SSF88946">
    <property type="entry name" value="Sigma2 domain of RNA polymerase sigma factors"/>
    <property type="match status" value="1"/>
</dbReference>
<sequence length="180" mass="21630">MNQPSELLLRNVVEGDQEAFAELYNYYRVPALKFCFALLKDQEEAENALHEVFIKIWEKRAHIRPDLNFNSYLFTCLRNFVFDHFKRMEKDQRLREAYVNRMEHSTESDEAIRHDERDQFVQNVIARLSEKRKKIILLNIYEGKSYQEIAELMKISKNTVKNQLVKAKQILRDQLIVVYN</sequence>
<evidence type="ECO:0000256" key="1">
    <source>
        <dbReference type="ARBA" id="ARBA00010641"/>
    </source>
</evidence>
<protein>
    <submittedName>
        <fullName evidence="7">RNA polymerase sigma-70 factor</fullName>
    </submittedName>
</protein>
<dbReference type="InterPro" id="IPR007627">
    <property type="entry name" value="RNA_pol_sigma70_r2"/>
</dbReference>
<dbReference type="GO" id="GO:0003677">
    <property type="term" value="F:DNA binding"/>
    <property type="evidence" value="ECO:0007669"/>
    <property type="project" value="InterPro"/>
</dbReference>
<evidence type="ECO:0000259" key="5">
    <source>
        <dbReference type="Pfam" id="PF04542"/>
    </source>
</evidence>
<evidence type="ECO:0000256" key="2">
    <source>
        <dbReference type="ARBA" id="ARBA00023015"/>
    </source>
</evidence>
<evidence type="ECO:0000256" key="3">
    <source>
        <dbReference type="ARBA" id="ARBA00023082"/>
    </source>
</evidence>
<dbReference type="PANTHER" id="PTHR43133:SF46">
    <property type="entry name" value="RNA POLYMERASE SIGMA-70 FACTOR ECF SUBFAMILY"/>
    <property type="match status" value="1"/>
</dbReference>
<comment type="similarity">
    <text evidence="1">Belongs to the sigma-70 factor family. ECF subfamily.</text>
</comment>
<gene>
    <name evidence="7" type="ORF">GBK04_06935</name>
</gene>
<dbReference type="CDD" id="cd06171">
    <property type="entry name" value="Sigma70_r4"/>
    <property type="match status" value="1"/>
</dbReference>
<feature type="domain" description="RNA polymerase sigma factor 70 region 4 type 2" evidence="6">
    <location>
        <begin position="122"/>
        <end position="169"/>
    </location>
</feature>
<dbReference type="EMBL" id="WHLY01000002">
    <property type="protein sequence ID" value="MPR33096.1"/>
    <property type="molecule type" value="Genomic_DNA"/>
</dbReference>
<keyword evidence="4" id="KW-0804">Transcription</keyword>
<dbReference type="InterPro" id="IPR036388">
    <property type="entry name" value="WH-like_DNA-bd_sf"/>
</dbReference>
<dbReference type="InterPro" id="IPR013249">
    <property type="entry name" value="RNA_pol_sigma70_r4_t2"/>
</dbReference>
<dbReference type="Pfam" id="PF04542">
    <property type="entry name" value="Sigma70_r2"/>
    <property type="match status" value="1"/>
</dbReference>
<dbReference type="InterPro" id="IPR014327">
    <property type="entry name" value="RNA_pol_sigma70_bacteroid"/>
</dbReference>
<dbReference type="InterPro" id="IPR039425">
    <property type="entry name" value="RNA_pol_sigma-70-like"/>
</dbReference>
<dbReference type="InterPro" id="IPR013325">
    <property type="entry name" value="RNA_pol_sigma_r2"/>
</dbReference>
<dbReference type="PANTHER" id="PTHR43133">
    <property type="entry name" value="RNA POLYMERASE ECF-TYPE SIGMA FACTO"/>
    <property type="match status" value="1"/>
</dbReference>
<dbReference type="RefSeq" id="WP_152758085.1">
    <property type="nucleotide sequence ID" value="NZ_WHLY01000002.1"/>
</dbReference>
<keyword evidence="2" id="KW-0805">Transcription regulation</keyword>
<name>A0A7C9BB28_9BACT</name>
<proteinExistence type="inferred from homology"/>
<evidence type="ECO:0000259" key="6">
    <source>
        <dbReference type="Pfam" id="PF08281"/>
    </source>
</evidence>
<dbReference type="Gene3D" id="1.10.1740.10">
    <property type="match status" value="1"/>
</dbReference>
<dbReference type="NCBIfam" id="TIGR02985">
    <property type="entry name" value="Sig70_bacteroi1"/>
    <property type="match status" value="1"/>
</dbReference>
<keyword evidence="3" id="KW-0731">Sigma factor</keyword>
<dbReference type="InterPro" id="IPR014284">
    <property type="entry name" value="RNA_pol_sigma-70_dom"/>
</dbReference>
<keyword evidence="8" id="KW-1185">Reference proteome</keyword>
<dbReference type="Gene3D" id="1.10.10.10">
    <property type="entry name" value="Winged helix-like DNA-binding domain superfamily/Winged helix DNA-binding domain"/>
    <property type="match status" value="1"/>
</dbReference>
<dbReference type="SUPFAM" id="SSF88659">
    <property type="entry name" value="Sigma3 and sigma4 domains of RNA polymerase sigma factors"/>
    <property type="match status" value="1"/>
</dbReference>
<dbReference type="GO" id="GO:0016987">
    <property type="term" value="F:sigma factor activity"/>
    <property type="evidence" value="ECO:0007669"/>
    <property type="project" value="UniProtKB-KW"/>
</dbReference>
<evidence type="ECO:0000313" key="7">
    <source>
        <dbReference type="EMBL" id="MPR33096.1"/>
    </source>
</evidence>
<evidence type="ECO:0000313" key="8">
    <source>
        <dbReference type="Proteomes" id="UP000479293"/>
    </source>
</evidence>
<reference evidence="7 8" key="1">
    <citation type="submission" date="2019-10" db="EMBL/GenBank/DDBJ databases">
        <title>Draft Genome Sequence of Cytophagaceae sp. SJW1-29.</title>
        <authorList>
            <person name="Choi A."/>
        </authorList>
    </citation>
    <scope>NUCLEOTIDE SEQUENCE [LARGE SCALE GENOMIC DNA]</scope>
    <source>
        <strain evidence="7 8">SJW1-29</strain>
    </source>
</reference>
<dbReference type="GO" id="GO:0006352">
    <property type="term" value="P:DNA-templated transcription initiation"/>
    <property type="evidence" value="ECO:0007669"/>
    <property type="project" value="InterPro"/>
</dbReference>
<organism evidence="7 8">
    <name type="scientific">Salmonirosea aquatica</name>
    <dbReference type="NCBI Taxonomy" id="2654236"/>
    <lineage>
        <taxon>Bacteria</taxon>
        <taxon>Pseudomonadati</taxon>
        <taxon>Bacteroidota</taxon>
        <taxon>Cytophagia</taxon>
        <taxon>Cytophagales</taxon>
        <taxon>Spirosomataceae</taxon>
        <taxon>Salmonirosea</taxon>
    </lineage>
</organism>
<dbReference type="Pfam" id="PF08281">
    <property type="entry name" value="Sigma70_r4_2"/>
    <property type="match status" value="1"/>
</dbReference>
<accession>A0A7C9BB28</accession>
<evidence type="ECO:0000256" key="4">
    <source>
        <dbReference type="ARBA" id="ARBA00023163"/>
    </source>
</evidence>
<feature type="domain" description="RNA polymerase sigma-70 region 2" evidence="5">
    <location>
        <begin position="23"/>
        <end position="87"/>
    </location>
</feature>
<dbReference type="Proteomes" id="UP000479293">
    <property type="component" value="Unassembled WGS sequence"/>
</dbReference>
<dbReference type="NCBIfam" id="TIGR02937">
    <property type="entry name" value="sigma70-ECF"/>
    <property type="match status" value="1"/>
</dbReference>
<dbReference type="AlphaFoldDB" id="A0A7C9BB28"/>
<comment type="caution">
    <text evidence="7">The sequence shown here is derived from an EMBL/GenBank/DDBJ whole genome shotgun (WGS) entry which is preliminary data.</text>
</comment>
<dbReference type="InterPro" id="IPR013324">
    <property type="entry name" value="RNA_pol_sigma_r3/r4-like"/>
</dbReference>